<dbReference type="Proteomes" id="UP001430953">
    <property type="component" value="Unassembled WGS sequence"/>
</dbReference>
<keyword evidence="2" id="KW-0719">Serine esterase</keyword>
<keyword evidence="7" id="KW-0812">Transmembrane</keyword>
<dbReference type="InterPro" id="IPR019819">
    <property type="entry name" value="Carboxylesterase_B_CS"/>
</dbReference>
<dbReference type="Pfam" id="PF00135">
    <property type="entry name" value="COesterase"/>
    <property type="match status" value="1"/>
</dbReference>
<dbReference type="AlphaFoldDB" id="A0AAW2GGV0"/>
<evidence type="ECO:0000256" key="6">
    <source>
        <dbReference type="RuleBase" id="RU361235"/>
    </source>
</evidence>
<sequence length="651" mass="74002">MKQPDPPVCRAASRFRLNTRLWQCVCVLVSLQLILIDGLFVGPNEELLVNTKWGFVRGKWSKSERGRSIANFLGIPYALPPLGELRFKSPQRWNRMWTIIRNATSDGKMCIQIDGRNEVVGSEDCLYLNVFVPYISEEKKPKKLPILAYVHGGGYMIGSSNSELYAPDYLLDQDIILVTMNYRLSVLGFFSTGNQVSPGNYGLKDIKVALEWIQENIENFGGDAKSVTLVGCSAGSAATHLLALSKKTEGLFHRYILQSGSALSTWSFHPRKRYRQVGLKLAKLVGCQPGKRDAIASNETTTGIPTDVKTNDVYNNSDYKVTDDEEILKCMRKVDAKLLERMTPYFSVWRQHPWCNFGPTLEDNTDDAILTMHPLKAIKNGLFRDIPAIFQVTKDEGLVKTISIFTNPDTEDKLIENFEEYLPYFMECNEVISNTSTFASAIQDFYFDGNVTLGLTHNITEMTGDGLIVWPMFQALQYQSKIGKSRIYFSFFAYQGTFTFTYGSGIPVHYGVDHGDDLNYLFPILNNMYHSMMLHNTENDITMINIMTEMWTSFVINGIPKAGFIPAWPDYRDHHEFMRFGIDRLADVAVQTDFLSDRMEFWEMLDLVNESAESTNDVIVGEPPKDILTNSAIDHRLSVEFVSLIMIYFYV</sequence>
<evidence type="ECO:0000256" key="1">
    <source>
        <dbReference type="ARBA" id="ARBA00005964"/>
    </source>
</evidence>
<keyword evidence="5" id="KW-0325">Glycoprotein</keyword>
<evidence type="ECO:0000313" key="9">
    <source>
        <dbReference type="EMBL" id="KAL0126798.1"/>
    </source>
</evidence>
<dbReference type="InterPro" id="IPR029058">
    <property type="entry name" value="AB_hydrolase_fold"/>
</dbReference>
<accession>A0AAW2GGV0</accession>
<protein>
    <recommendedName>
        <fullName evidence="6">Carboxylic ester hydrolase</fullName>
        <ecNumber evidence="6">3.1.1.-</ecNumber>
    </recommendedName>
</protein>
<keyword evidence="10" id="KW-1185">Reference proteome</keyword>
<dbReference type="GO" id="GO:0052689">
    <property type="term" value="F:carboxylic ester hydrolase activity"/>
    <property type="evidence" value="ECO:0007669"/>
    <property type="project" value="UniProtKB-KW"/>
</dbReference>
<organism evidence="9 10">
    <name type="scientific">Cardiocondyla obscurior</name>
    <dbReference type="NCBI Taxonomy" id="286306"/>
    <lineage>
        <taxon>Eukaryota</taxon>
        <taxon>Metazoa</taxon>
        <taxon>Ecdysozoa</taxon>
        <taxon>Arthropoda</taxon>
        <taxon>Hexapoda</taxon>
        <taxon>Insecta</taxon>
        <taxon>Pterygota</taxon>
        <taxon>Neoptera</taxon>
        <taxon>Endopterygota</taxon>
        <taxon>Hymenoptera</taxon>
        <taxon>Apocrita</taxon>
        <taxon>Aculeata</taxon>
        <taxon>Formicoidea</taxon>
        <taxon>Formicidae</taxon>
        <taxon>Myrmicinae</taxon>
        <taxon>Cardiocondyla</taxon>
    </lineage>
</organism>
<dbReference type="InterPro" id="IPR002018">
    <property type="entry name" value="CarbesteraseB"/>
</dbReference>
<evidence type="ECO:0000313" key="10">
    <source>
        <dbReference type="Proteomes" id="UP001430953"/>
    </source>
</evidence>
<dbReference type="PANTHER" id="PTHR43142:SF1">
    <property type="entry name" value="CARBOXYLIC ESTER HYDROLASE"/>
    <property type="match status" value="1"/>
</dbReference>
<evidence type="ECO:0000256" key="5">
    <source>
        <dbReference type="ARBA" id="ARBA00023180"/>
    </source>
</evidence>
<evidence type="ECO:0000256" key="2">
    <source>
        <dbReference type="ARBA" id="ARBA00022487"/>
    </source>
</evidence>
<evidence type="ECO:0000256" key="7">
    <source>
        <dbReference type="SAM" id="Phobius"/>
    </source>
</evidence>
<evidence type="ECO:0000259" key="8">
    <source>
        <dbReference type="Pfam" id="PF00135"/>
    </source>
</evidence>
<comment type="similarity">
    <text evidence="1 6">Belongs to the type-B carboxylesterase/lipase family.</text>
</comment>
<keyword evidence="3 6" id="KW-0378">Hydrolase</keyword>
<evidence type="ECO:0000256" key="3">
    <source>
        <dbReference type="ARBA" id="ARBA00022801"/>
    </source>
</evidence>
<dbReference type="InterPro" id="IPR019826">
    <property type="entry name" value="Carboxylesterase_B_AS"/>
</dbReference>
<comment type="caution">
    <text evidence="9">The sequence shown here is derived from an EMBL/GenBank/DDBJ whole genome shotgun (WGS) entry which is preliminary data.</text>
</comment>
<keyword evidence="7" id="KW-0472">Membrane</keyword>
<name>A0AAW2GGV0_9HYME</name>
<evidence type="ECO:0000256" key="4">
    <source>
        <dbReference type="ARBA" id="ARBA00023157"/>
    </source>
</evidence>
<feature type="domain" description="Carboxylesterase type B" evidence="8">
    <location>
        <begin position="47"/>
        <end position="584"/>
    </location>
</feature>
<proteinExistence type="inferred from homology"/>
<reference evidence="9 10" key="1">
    <citation type="submission" date="2023-03" db="EMBL/GenBank/DDBJ databases">
        <title>High recombination rates correlate with genetic variation in Cardiocondyla obscurior ants.</title>
        <authorList>
            <person name="Errbii M."/>
        </authorList>
    </citation>
    <scope>NUCLEOTIDE SEQUENCE [LARGE SCALE GENOMIC DNA]</scope>
    <source>
        <strain evidence="9">Alpha-2009</strain>
        <tissue evidence="9">Whole body</tissue>
    </source>
</reference>
<dbReference type="Gene3D" id="3.40.50.1820">
    <property type="entry name" value="alpha/beta hydrolase"/>
    <property type="match status" value="1"/>
</dbReference>
<dbReference type="PANTHER" id="PTHR43142">
    <property type="entry name" value="CARBOXYLIC ESTER HYDROLASE"/>
    <property type="match status" value="1"/>
</dbReference>
<keyword evidence="7" id="KW-1133">Transmembrane helix</keyword>
<dbReference type="EC" id="3.1.1.-" evidence="6"/>
<dbReference type="SUPFAM" id="SSF53474">
    <property type="entry name" value="alpha/beta-Hydrolases"/>
    <property type="match status" value="1"/>
</dbReference>
<feature type="transmembrane region" description="Helical" evidence="7">
    <location>
        <begin position="21"/>
        <end position="42"/>
    </location>
</feature>
<gene>
    <name evidence="9" type="ORF">PUN28_005278</name>
</gene>
<dbReference type="EMBL" id="JADYXP020000004">
    <property type="protein sequence ID" value="KAL0126798.1"/>
    <property type="molecule type" value="Genomic_DNA"/>
</dbReference>
<dbReference type="PROSITE" id="PS00941">
    <property type="entry name" value="CARBOXYLESTERASE_B_2"/>
    <property type="match status" value="1"/>
</dbReference>
<keyword evidence="4" id="KW-1015">Disulfide bond</keyword>
<dbReference type="PROSITE" id="PS00122">
    <property type="entry name" value="CARBOXYLESTERASE_B_1"/>
    <property type="match status" value="1"/>
</dbReference>